<name>A0ABP9Y333_9FUNG</name>
<proteinExistence type="predicted"/>
<accession>A0ABP9Y333</accession>
<evidence type="ECO:0000313" key="1">
    <source>
        <dbReference type="EMBL" id="GAA5801356.1"/>
    </source>
</evidence>
<keyword evidence="2" id="KW-1185">Reference proteome</keyword>
<organism evidence="1 2">
    <name type="scientific">Helicostylum pulchrum</name>
    <dbReference type="NCBI Taxonomy" id="562976"/>
    <lineage>
        <taxon>Eukaryota</taxon>
        <taxon>Fungi</taxon>
        <taxon>Fungi incertae sedis</taxon>
        <taxon>Mucoromycota</taxon>
        <taxon>Mucoromycotina</taxon>
        <taxon>Mucoromycetes</taxon>
        <taxon>Mucorales</taxon>
        <taxon>Mucorineae</taxon>
        <taxon>Mucoraceae</taxon>
        <taxon>Helicostylum</taxon>
    </lineage>
</organism>
<gene>
    <name evidence="1" type="ORF">HPULCUR_006802</name>
</gene>
<dbReference type="Proteomes" id="UP001476247">
    <property type="component" value="Unassembled WGS sequence"/>
</dbReference>
<evidence type="ECO:0000313" key="2">
    <source>
        <dbReference type="Proteomes" id="UP001476247"/>
    </source>
</evidence>
<protein>
    <submittedName>
        <fullName evidence="1">Uncharacterized protein</fullName>
    </submittedName>
</protein>
<comment type="caution">
    <text evidence="1">The sequence shown here is derived from an EMBL/GenBank/DDBJ whole genome shotgun (WGS) entry which is preliminary data.</text>
</comment>
<sequence>MEGDRENKCMGKFCDSGDNDEFDDKYFATSNTCDGTLSATFDPKGNDFRGPDLDLDLPDKTSSMIGPEIFSCLKLKLVGGNRGMARGAINYALLQCPDLLSFDFKCYGLLYEEVFSYIRYKRQDNLISSDPTHQYVRTGTH</sequence>
<dbReference type="EMBL" id="BAABUJ010000018">
    <property type="protein sequence ID" value="GAA5801356.1"/>
    <property type="molecule type" value="Genomic_DNA"/>
</dbReference>
<reference evidence="1 2" key="1">
    <citation type="submission" date="2024-04" db="EMBL/GenBank/DDBJ databases">
        <title>genome sequences of Mucor flavus KT1a and Helicostylum pulchrum KT1b strains isolation_sourced from the surface of a dry-aged beef.</title>
        <authorList>
            <person name="Toyotome T."/>
            <person name="Hosono M."/>
            <person name="Torimaru M."/>
            <person name="Fukuda K."/>
            <person name="Mikami N."/>
        </authorList>
    </citation>
    <scope>NUCLEOTIDE SEQUENCE [LARGE SCALE GENOMIC DNA]</scope>
    <source>
        <strain evidence="1 2">KT1b</strain>
    </source>
</reference>